<dbReference type="Proteomes" id="UP000629287">
    <property type="component" value="Unassembled WGS sequence"/>
</dbReference>
<gene>
    <name evidence="2" type="ORF">H4687_006897</name>
</gene>
<name>A0A8I0PFR3_9ACTN</name>
<keyword evidence="3" id="KW-1185">Reference proteome</keyword>
<organism evidence="2 3">
    <name type="scientific">Streptomyces stelliscabiei</name>
    <dbReference type="NCBI Taxonomy" id="146820"/>
    <lineage>
        <taxon>Bacteria</taxon>
        <taxon>Bacillati</taxon>
        <taxon>Actinomycetota</taxon>
        <taxon>Actinomycetes</taxon>
        <taxon>Kitasatosporales</taxon>
        <taxon>Streptomycetaceae</taxon>
        <taxon>Streptomyces</taxon>
    </lineage>
</organism>
<dbReference type="EMBL" id="JADBGF010000001">
    <property type="protein sequence ID" value="MBE1600768.1"/>
    <property type="molecule type" value="Genomic_DNA"/>
</dbReference>
<proteinExistence type="predicted"/>
<accession>A0A8I0PFR3</accession>
<evidence type="ECO:0000313" key="2">
    <source>
        <dbReference type="EMBL" id="MBE1600768.1"/>
    </source>
</evidence>
<reference evidence="2 3" key="1">
    <citation type="submission" date="2020-10" db="EMBL/GenBank/DDBJ databases">
        <title>Sequencing the genomes of 1000 actinobacteria strains.</title>
        <authorList>
            <person name="Klenk H.-P."/>
        </authorList>
    </citation>
    <scope>NUCLEOTIDE SEQUENCE [LARGE SCALE GENOMIC DNA]</scope>
    <source>
        <strain evidence="2 3">DSM 41803</strain>
    </source>
</reference>
<feature type="region of interest" description="Disordered" evidence="1">
    <location>
        <begin position="25"/>
        <end position="59"/>
    </location>
</feature>
<sequence>MIRIVLPVIFMEILLLRYGGPVTTRSLDRKSARTGAGEEGLSMDRQSLPREENAGRRARSCRNWTGAAGRAVAKAHRVGETLAYEGVVQELIARSRSDFAQPSLLVLETAWLIDRHGAKVATAGAATFTAAISARATDPRLASNS</sequence>
<dbReference type="RefSeq" id="WP_192781752.1">
    <property type="nucleotide sequence ID" value="NZ_JADBGF010000001.1"/>
</dbReference>
<evidence type="ECO:0000256" key="1">
    <source>
        <dbReference type="SAM" id="MobiDB-lite"/>
    </source>
</evidence>
<comment type="caution">
    <text evidence="2">The sequence shown here is derived from an EMBL/GenBank/DDBJ whole genome shotgun (WGS) entry which is preliminary data.</text>
</comment>
<protein>
    <submittedName>
        <fullName evidence="2">Uncharacterized protein</fullName>
    </submittedName>
</protein>
<evidence type="ECO:0000313" key="3">
    <source>
        <dbReference type="Proteomes" id="UP000629287"/>
    </source>
</evidence>
<dbReference type="AlphaFoldDB" id="A0A8I0PFR3"/>
<dbReference type="GeneID" id="86831417"/>